<sequence>MEASVIATTNVTSIADCVLELISNSLSANATSIAIRFHNEQRKIQVIDNGIGVPKIQLKPMAEYNNESIFNCSNIHDLCNWKKRTLSNIRRLSNAMLITSRYYNSQKTFMKVHNPHSQIFKVNRKPKIVRIERRPSQGTTISIYGFHELSLNKWNVPFMYHLVGNIAIANPHTSFSIRDDQKKKITMIIAKPHKPLDVFKSLYSQEVSLHKVWYTKCTKKSNIKFCVYIGLADSKTAASQRQYYEHTSKKEAVFILLFIMCTNYIFTIENGRRTLMFSNIQDLLQIIRKKILNIFTKNIKPLSNIGSSNRSTEQNFESKEIQLIPNDSVQLFTPALKHNNNNKESMQLTLSEWSNWSLKQLENDSLKFYKHFDFLPQKLHKLLRGNTKLTKTEVLNEYNGSTCSTKLKSGLQIPDIISHQELDVRHCKTVQRFREFTLNKDLLKLIKILGQINNELIVGLIIHNNVKILLLMDQHAIHERIRYEYLLDGYKIQIRNQLFSVKLKDPIVIQLPADSCNLLLSNNTILKKFGITFNVIENNILMIRAVPECLRKNKYHYDELRLKLNVKNLLNELLQNFSHYNSIDPINNLPLTIQNAIATEACHGAIKFGDSLTLKECKWLLKLLNKTKIPTQCAHGRPSIVPLLELTDLEKRHKKVIRDMLKLKYLFQTMLPEGLYPDCTLVALVLALCSDTGAEGLGPVLVLVPLVGFLSATFHPILSGLEPPCNGVNELAPMKATKRETKNEIPE</sequence>
<dbReference type="STRING" id="166423.A0A0M9A7V0"/>
<dbReference type="OrthoDB" id="429932at2759"/>
<dbReference type="GO" id="GO:0006298">
    <property type="term" value="P:mismatch repair"/>
    <property type="evidence" value="ECO:0007669"/>
    <property type="project" value="InterPro"/>
</dbReference>
<dbReference type="Proteomes" id="UP000053105">
    <property type="component" value="Unassembled WGS sequence"/>
</dbReference>
<organism evidence="3 4">
    <name type="scientific">Melipona quadrifasciata</name>
    <dbReference type="NCBI Taxonomy" id="166423"/>
    <lineage>
        <taxon>Eukaryota</taxon>
        <taxon>Metazoa</taxon>
        <taxon>Ecdysozoa</taxon>
        <taxon>Arthropoda</taxon>
        <taxon>Hexapoda</taxon>
        <taxon>Insecta</taxon>
        <taxon>Pterygota</taxon>
        <taxon>Neoptera</taxon>
        <taxon>Endopterygota</taxon>
        <taxon>Hymenoptera</taxon>
        <taxon>Apocrita</taxon>
        <taxon>Aculeata</taxon>
        <taxon>Apoidea</taxon>
        <taxon>Anthophila</taxon>
        <taxon>Apidae</taxon>
        <taxon>Melipona</taxon>
    </lineage>
</organism>
<dbReference type="InterPro" id="IPR042120">
    <property type="entry name" value="MutL_C_dimsub"/>
</dbReference>
<name>A0A0M9A7V0_9HYME</name>
<dbReference type="InterPro" id="IPR038973">
    <property type="entry name" value="MutL/Mlh/Pms-like"/>
</dbReference>
<dbReference type="GO" id="GO:0140664">
    <property type="term" value="F:ATP-dependent DNA damage sensor activity"/>
    <property type="evidence" value="ECO:0007669"/>
    <property type="project" value="InterPro"/>
</dbReference>
<dbReference type="Pfam" id="PF13589">
    <property type="entry name" value="HATPase_c_3"/>
    <property type="match status" value="1"/>
</dbReference>
<evidence type="ECO:0000313" key="3">
    <source>
        <dbReference type="EMBL" id="KOX78256.1"/>
    </source>
</evidence>
<proteinExistence type="inferred from homology"/>
<dbReference type="SUPFAM" id="SSF118116">
    <property type="entry name" value="DNA mismatch repair protein MutL"/>
    <property type="match status" value="1"/>
</dbReference>
<dbReference type="Gene3D" id="3.30.1540.20">
    <property type="entry name" value="MutL, C-terminal domain, dimerisation subdomain"/>
    <property type="match status" value="1"/>
</dbReference>
<evidence type="ECO:0000313" key="4">
    <source>
        <dbReference type="Proteomes" id="UP000053105"/>
    </source>
</evidence>
<dbReference type="PANTHER" id="PTHR10073">
    <property type="entry name" value="DNA MISMATCH REPAIR PROTEIN MLH, PMS, MUTL"/>
    <property type="match status" value="1"/>
</dbReference>
<dbReference type="InterPro" id="IPR014790">
    <property type="entry name" value="MutL_C"/>
</dbReference>
<gene>
    <name evidence="3" type="ORF">WN51_09615</name>
</gene>
<protein>
    <submittedName>
        <fullName evidence="3">DNA mismatch repair protein Mlh3</fullName>
    </submittedName>
</protein>
<dbReference type="GO" id="GO:0032300">
    <property type="term" value="C:mismatch repair complex"/>
    <property type="evidence" value="ECO:0007669"/>
    <property type="project" value="InterPro"/>
</dbReference>
<keyword evidence="4" id="KW-1185">Reference proteome</keyword>
<dbReference type="Pfam" id="PF08676">
    <property type="entry name" value="MutL_C"/>
    <property type="match status" value="1"/>
</dbReference>
<dbReference type="GO" id="GO:0016887">
    <property type="term" value="F:ATP hydrolysis activity"/>
    <property type="evidence" value="ECO:0007669"/>
    <property type="project" value="InterPro"/>
</dbReference>
<dbReference type="SUPFAM" id="SSF55874">
    <property type="entry name" value="ATPase domain of HSP90 chaperone/DNA topoisomerase II/histidine kinase"/>
    <property type="match status" value="1"/>
</dbReference>
<reference evidence="3 4" key="1">
    <citation type="submission" date="2015-07" db="EMBL/GenBank/DDBJ databases">
        <title>The genome of Melipona quadrifasciata.</title>
        <authorList>
            <person name="Pan H."/>
            <person name="Kapheim K."/>
        </authorList>
    </citation>
    <scope>NUCLEOTIDE SEQUENCE [LARGE SCALE GENOMIC DNA]</scope>
    <source>
        <strain evidence="3">0111107301</strain>
        <tissue evidence="3">Whole body</tissue>
    </source>
</reference>
<dbReference type="GO" id="GO:0005524">
    <property type="term" value="F:ATP binding"/>
    <property type="evidence" value="ECO:0007669"/>
    <property type="project" value="InterPro"/>
</dbReference>
<accession>A0A0M9A7V0</accession>
<comment type="similarity">
    <text evidence="1">Belongs to the DNA mismatch repair MutL/HexB family.</text>
</comment>
<feature type="domain" description="MutL C-terminal dimerisation" evidence="2">
    <location>
        <begin position="448"/>
        <end position="612"/>
    </location>
</feature>
<dbReference type="Gene3D" id="3.30.1370.100">
    <property type="entry name" value="MutL, C-terminal domain, regulatory subdomain"/>
    <property type="match status" value="1"/>
</dbReference>
<dbReference type="AlphaFoldDB" id="A0A0M9A7V0"/>
<dbReference type="Gene3D" id="3.30.565.10">
    <property type="entry name" value="Histidine kinase-like ATPase, C-terminal domain"/>
    <property type="match status" value="1"/>
</dbReference>
<dbReference type="InterPro" id="IPR042121">
    <property type="entry name" value="MutL_C_regsub"/>
</dbReference>
<evidence type="ECO:0000256" key="1">
    <source>
        <dbReference type="ARBA" id="ARBA00006082"/>
    </source>
</evidence>
<dbReference type="EMBL" id="KQ435726">
    <property type="protein sequence ID" value="KOX78256.1"/>
    <property type="molecule type" value="Genomic_DNA"/>
</dbReference>
<dbReference type="PANTHER" id="PTHR10073:SF47">
    <property type="entry name" value="DNA MISMATCH REPAIR PROTEIN MLH3"/>
    <property type="match status" value="1"/>
</dbReference>
<dbReference type="InterPro" id="IPR037198">
    <property type="entry name" value="MutL_C_sf"/>
</dbReference>
<dbReference type="InterPro" id="IPR036890">
    <property type="entry name" value="HATPase_C_sf"/>
</dbReference>
<dbReference type="SMART" id="SM00853">
    <property type="entry name" value="MutL_C"/>
    <property type="match status" value="1"/>
</dbReference>
<evidence type="ECO:0000259" key="2">
    <source>
        <dbReference type="SMART" id="SM00853"/>
    </source>
</evidence>